<dbReference type="AlphaFoldDB" id="A0A1I1AXP1"/>
<evidence type="ECO:0000313" key="3">
    <source>
        <dbReference type="Proteomes" id="UP000243799"/>
    </source>
</evidence>
<sequence>MHDTNFEAELERRIALLEAPDSEESVLPDLPARDILLAVLTIAALSVGLIFWGYPA</sequence>
<dbReference type="Proteomes" id="UP000243799">
    <property type="component" value="Unassembled WGS sequence"/>
</dbReference>
<keyword evidence="1" id="KW-1133">Transmembrane helix</keyword>
<dbReference type="EMBL" id="FOKG01000011">
    <property type="protein sequence ID" value="SFB42854.1"/>
    <property type="molecule type" value="Genomic_DNA"/>
</dbReference>
<keyword evidence="1" id="KW-0812">Transmembrane</keyword>
<reference evidence="3" key="1">
    <citation type="submission" date="2016-10" db="EMBL/GenBank/DDBJ databases">
        <authorList>
            <person name="Varghese N."/>
            <person name="Submissions S."/>
        </authorList>
    </citation>
    <scope>NUCLEOTIDE SEQUENCE [LARGE SCALE GENOMIC DNA]</scope>
    <source>
        <strain evidence="3">CGMCC 4.3568</strain>
    </source>
</reference>
<gene>
    <name evidence="2" type="ORF">SAMN05216266_11130</name>
</gene>
<accession>A0A1I1AXP1</accession>
<name>A0A1I1AXP1_9PSEU</name>
<organism evidence="2 3">
    <name type="scientific">Amycolatopsis marina</name>
    <dbReference type="NCBI Taxonomy" id="490629"/>
    <lineage>
        <taxon>Bacteria</taxon>
        <taxon>Bacillati</taxon>
        <taxon>Actinomycetota</taxon>
        <taxon>Actinomycetes</taxon>
        <taxon>Pseudonocardiales</taxon>
        <taxon>Pseudonocardiaceae</taxon>
        <taxon>Amycolatopsis</taxon>
    </lineage>
</organism>
<feature type="transmembrane region" description="Helical" evidence="1">
    <location>
        <begin position="35"/>
        <end position="54"/>
    </location>
</feature>
<proteinExistence type="predicted"/>
<keyword evidence="3" id="KW-1185">Reference proteome</keyword>
<protein>
    <submittedName>
        <fullName evidence="2">Uncharacterized protein</fullName>
    </submittedName>
</protein>
<dbReference type="STRING" id="490629.SAMN05216266_11130"/>
<evidence type="ECO:0000313" key="2">
    <source>
        <dbReference type="EMBL" id="SFB42854.1"/>
    </source>
</evidence>
<evidence type="ECO:0000256" key="1">
    <source>
        <dbReference type="SAM" id="Phobius"/>
    </source>
</evidence>
<keyword evidence="1" id="KW-0472">Membrane</keyword>
<dbReference type="RefSeq" id="WP_177242685.1">
    <property type="nucleotide sequence ID" value="NZ_FOKG01000011.1"/>
</dbReference>